<reference evidence="6" key="1">
    <citation type="submission" date="2020-10" db="EMBL/GenBank/DDBJ databases">
        <authorList>
            <person name="Gilroy R."/>
        </authorList>
    </citation>
    <scope>NUCLEOTIDE SEQUENCE</scope>
    <source>
        <strain evidence="6">4920</strain>
    </source>
</reference>
<dbReference type="PROSITE" id="PS51272">
    <property type="entry name" value="SLH"/>
    <property type="match status" value="2"/>
</dbReference>
<organism evidence="6 7">
    <name type="scientific">Candidatus Aphodoplasma excrementigallinarum</name>
    <dbReference type="NCBI Taxonomy" id="2840673"/>
    <lineage>
        <taxon>Bacteria</taxon>
        <taxon>Bacillati</taxon>
        <taxon>Bacillota</taxon>
        <taxon>Clostridia</taxon>
        <taxon>Eubacteriales</taxon>
        <taxon>Candidatus Aphodoplasma</taxon>
    </lineage>
</organism>
<reference evidence="6" key="2">
    <citation type="journal article" date="2021" name="PeerJ">
        <title>Extensive microbial diversity within the chicken gut microbiome revealed by metagenomics and culture.</title>
        <authorList>
            <person name="Gilroy R."/>
            <person name="Ravi A."/>
            <person name="Getino M."/>
            <person name="Pursley I."/>
            <person name="Horton D.L."/>
            <person name="Alikhan N.F."/>
            <person name="Baker D."/>
            <person name="Gharbi K."/>
            <person name="Hall N."/>
            <person name="Watson M."/>
            <person name="Adriaenssens E.M."/>
            <person name="Foster-Nyarko E."/>
            <person name="Jarju S."/>
            <person name="Secka A."/>
            <person name="Antonio M."/>
            <person name="Oren A."/>
            <person name="Chaudhuri R.R."/>
            <person name="La Ragione R."/>
            <person name="Hildebrand F."/>
            <person name="Pallen M.J."/>
        </authorList>
    </citation>
    <scope>NUCLEOTIDE SEQUENCE</scope>
    <source>
        <strain evidence="6">4920</strain>
    </source>
</reference>
<dbReference type="PROSITE" id="PS51257">
    <property type="entry name" value="PROKAR_LIPOPROTEIN"/>
    <property type="match status" value="1"/>
</dbReference>
<dbReference type="InterPro" id="IPR001940">
    <property type="entry name" value="Peptidase_S1C"/>
</dbReference>
<gene>
    <name evidence="6" type="ORF">IAC74_03710</name>
</gene>
<feature type="chain" id="PRO_5039197748" evidence="4">
    <location>
        <begin position="28"/>
        <end position="545"/>
    </location>
</feature>
<evidence type="ECO:0000256" key="3">
    <source>
        <dbReference type="ARBA" id="ARBA00022801"/>
    </source>
</evidence>
<keyword evidence="1" id="KW-0645">Protease</keyword>
<dbReference type="Proteomes" id="UP000886743">
    <property type="component" value="Unassembled WGS sequence"/>
</dbReference>
<dbReference type="PANTHER" id="PTHR43343">
    <property type="entry name" value="PEPTIDASE S12"/>
    <property type="match status" value="1"/>
</dbReference>
<dbReference type="Pfam" id="PF00395">
    <property type="entry name" value="SLH"/>
    <property type="match status" value="2"/>
</dbReference>
<dbReference type="EMBL" id="DVOF01000111">
    <property type="protein sequence ID" value="HIV02656.1"/>
    <property type="molecule type" value="Genomic_DNA"/>
</dbReference>
<protein>
    <submittedName>
        <fullName evidence="6">Trypsin-like peptidase domain-containing protein</fullName>
    </submittedName>
</protein>
<evidence type="ECO:0000313" key="7">
    <source>
        <dbReference type="Proteomes" id="UP000886743"/>
    </source>
</evidence>
<feature type="domain" description="SLH" evidence="5">
    <location>
        <begin position="161"/>
        <end position="225"/>
    </location>
</feature>
<dbReference type="SUPFAM" id="SSF50494">
    <property type="entry name" value="Trypsin-like serine proteases"/>
    <property type="match status" value="1"/>
</dbReference>
<evidence type="ECO:0000256" key="4">
    <source>
        <dbReference type="SAM" id="SignalP"/>
    </source>
</evidence>
<dbReference type="GO" id="GO:0004252">
    <property type="term" value="F:serine-type endopeptidase activity"/>
    <property type="evidence" value="ECO:0007669"/>
    <property type="project" value="InterPro"/>
</dbReference>
<evidence type="ECO:0000256" key="1">
    <source>
        <dbReference type="ARBA" id="ARBA00022670"/>
    </source>
</evidence>
<dbReference type="PRINTS" id="PR00834">
    <property type="entry name" value="PROTEASES2C"/>
</dbReference>
<dbReference type="InterPro" id="IPR051201">
    <property type="entry name" value="Chloro_Bact_Ser_Proteases"/>
</dbReference>
<feature type="domain" description="SLH" evidence="5">
    <location>
        <begin position="39"/>
        <end position="102"/>
    </location>
</feature>
<evidence type="ECO:0000313" key="6">
    <source>
        <dbReference type="EMBL" id="HIV02656.1"/>
    </source>
</evidence>
<dbReference type="InterPro" id="IPR001119">
    <property type="entry name" value="SLH_dom"/>
</dbReference>
<keyword evidence="3" id="KW-0378">Hydrolase</keyword>
<dbReference type="InterPro" id="IPR009003">
    <property type="entry name" value="Peptidase_S1_PA"/>
</dbReference>
<keyword evidence="2" id="KW-0677">Repeat</keyword>
<evidence type="ECO:0000256" key="2">
    <source>
        <dbReference type="ARBA" id="ARBA00022737"/>
    </source>
</evidence>
<keyword evidence="4" id="KW-0732">Signal</keyword>
<evidence type="ECO:0000259" key="5">
    <source>
        <dbReference type="PROSITE" id="PS51272"/>
    </source>
</evidence>
<feature type="signal peptide" evidence="4">
    <location>
        <begin position="1"/>
        <end position="27"/>
    </location>
</feature>
<dbReference type="AlphaFoldDB" id="A0A9D1NHG0"/>
<accession>A0A9D1NHG0</accession>
<dbReference type="PANTHER" id="PTHR43343:SF3">
    <property type="entry name" value="PROTEASE DO-LIKE 8, CHLOROPLASTIC"/>
    <property type="match status" value="1"/>
</dbReference>
<dbReference type="GO" id="GO:0006508">
    <property type="term" value="P:proteolysis"/>
    <property type="evidence" value="ECO:0007669"/>
    <property type="project" value="UniProtKB-KW"/>
</dbReference>
<comment type="caution">
    <text evidence="6">The sequence shown here is derived from an EMBL/GenBank/DDBJ whole genome shotgun (WGS) entry which is preliminary data.</text>
</comment>
<sequence>MKKSYKSLLCVIMAVMLAVGGCLPALADMGSFAKERAYIDGTFTDISESDWFYSEVVNAYEYGIANGTSEDKFQPYDLISVAEVVAFAARIHSIYQDDGADFTASEDEAWYMPEVDYAVENGLIAEDAFTGSYEKPATRAQAAYILANSLPFTEFSNINTSISGLPDVQVADEYYNEIIMLYRAGVLSGKDEYGTFSPTENITRAEVTATINRIIDPSQRRTFTLTPYPSENNTQQTTEYDAVAVASQASPSVFYIEIYDRNQRALGSGSGFFIAEDGTAVTNYHVIEDAYYAKVRTTDGNVYDVTSVIGYDEANDLAILQVDGSGFPYLELADSDEVKNGQTIYCVGSPLGLENSISEGVVSNALRTINGQAYIQITAPISSGSSGGAVLDTSCRVIGVSAAGIEDGQNINLAIPSNLINEVARDKNISLYEMQTTQTGAEGGQAFFYADNSQVPDYGYITGYTEVASDTDANGSVARLYPYSAEGFMLYSQIMLETGYSLVSQYRPGTDITMLCRGFRRDDTFVTVVADPSDGVISILYNKEN</sequence>
<name>A0A9D1NHG0_9FIRM</name>
<proteinExistence type="predicted"/>
<dbReference type="Gene3D" id="2.40.10.120">
    <property type="match status" value="1"/>
</dbReference>
<dbReference type="Pfam" id="PF13365">
    <property type="entry name" value="Trypsin_2"/>
    <property type="match status" value="1"/>
</dbReference>